<sequence>MEAVEHMPVSPTSPAVRRAYLGCSCSTDERASNHLEPSVRADALEVLTDVDTDVAAQLPELEMLDTWGRAACTARVVIVASFSHCSARRATSGVLIGVDISSID</sequence>
<name>A0ABU7L3A3_9NOCA</name>
<organism evidence="1 2">
    <name type="scientific">Rhodococcus artemisiae</name>
    <dbReference type="NCBI Taxonomy" id="714159"/>
    <lineage>
        <taxon>Bacteria</taxon>
        <taxon>Bacillati</taxon>
        <taxon>Actinomycetota</taxon>
        <taxon>Actinomycetes</taxon>
        <taxon>Mycobacteriales</taxon>
        <taxon>Nocardiaceae</taxon>
        <taxon>Rhodococcus</taxon>
    </lineage>
</organism>
<dbReference type="Proteomes" id="UP001336020">
    <property type="component" value="Unassembled WGS sequence"/>
</dbReference>
<gene>
    <name evidence="1" type="ORF">Q7514_00550</name>
</gene>
<evidence type="ECO:0000313" key="1">
    <source>
        <dbReference type="EMBL" id="MEE2056016.1"/>
    </source>
</evidence>
<accession>A0ABU7L3A3</accession>
<proteinExistence type="predicted"/>
<comment type="caution">
    <text evidence="1">The sequence shown here is derived from an EMBL/GenBank/DDBJ whole genome shotgun (WGS) entry which is preliminary data.</text>
</comment>
<protein>
    <submittedName>
        <fullName evidence="1">Uncharacterized protein</fullName>
    </submittedName>
</protein>
<evidence type="ECO:0000313" key="2">
    <source>
        <dbReference type="Proteomes" id="UP001336020"/>
    </source>
</evidence>
<dbReference type="RefSeq" id="WP_330131332.1">
    <property type="nucleotide sequence ID" value="NZ_JAUTXY010000001.1"/>
</dbReference>
<keyword evidence="2" id="KW-1185">Reference proteome</keyword>
<dbReference type="EMBL" id="JAUTXY010000001">
    <property type="protein sequence ID" value="MEE2056016.1"/>
    <property type="molecule type" value="Genomic_DNA"/>
</dbReference>
<reference evidence="1 2" key="1">
    <citation type="submission" date="2023-07" db="EMBL/GenBank/DDBJ databases">
        <authorList>
            <person name="Girao M."/>
            <person name="Carvalho M.F."/>
        </authorList>
    </citation>
    <scope>NUCLEOTIDE SEQUENCE [LARGE SCALE GENOMIC DNA]</scope>
    <source>
        <strain evidence="1 2">YIM65754</strain>
    </source>
</reference>